<sequence>MSSIYFFRGKAATGKTTITNILSKKINVGVLRKDDIFDVISQYIGDNSDNNRVTHDLLARLIQTNINNNTDLIVDIGLYNNTHWHTFQSKIDFKECKVYNFLCDCTDRIIWENRIRERLNNPTPNQYFKSVEQAESHYDYNDMKLLEHEYYIDSCNSLEEILVYIRKVINE</sequence>
<name>A0A1U7M8F5_TISCR</name>
<gene>
    <name evidence="1" type="ORF">TICRE_03870</name>
</gene>
<dbReference type="Proteomes" id="UP000186112">
    <property type="component" value="Unassembled WGS sequence"/>
</dbReference>
<accession>A0A1U7M8F5</accession>
<dbReference type="EMBL" id="LTDM01000005">
    <property type="protein sequence ID" value="OLS03530.1"/>
    <property type="molecule type" value="Genomic_DNA"/>
</dbReference>
<dbReference type="RefSeq" id="WP_075724582.1">
    <property type="nucleotide sequence ID" value="NZ_LTDM01000005.1"/>
</dbReference>
<evidence type="ECO:0000313" key="1">
    <source>
        <dbReference type="EMBL" id="OLS03530.1"/>
    </source>
</evidence>
<keyword evidence="2" id="KW-1185">Reference proteome</keyword>
<organism evidence="1 2">
    <name type="scientific">Tissierella creatinophila DSM 6911</name>
    <dbReference type="NCBI Taxonomy" id="1123403"/>
    <lineage>
        <taxon>Bacteria</taxon>
        <taxon>Bacillati</taxon>
        <taxon>Bacillota</taxon>
        <taxon>Tissierellia</taxon>
        <taxon>Tissierellales</taxon>
        <taxon>Tissierellaceae</taxon>
        <taxon>Tissierella</taxon>
    </lineage>
</organism>
<evidence type="ECO:0000313" key="2">
    <source>
        <dbReference type="Proteomes" id="UP000186112"/>
    </source>
</evidence>
<proteinExistence type="predicted"/>
<dbReference type="AlphaFoldDB" id="A0A1U7M8F5"/>
<dbReference type="SUPFAM" id="SSF52540">
    <property type="entry name" value="P-loop containing nucleoside triphosphate hydrolases"/>
    <property type="match status" value="1"/>
</dbReference>
<comment type="caution">
    <text evidence="1">The sequence shown here is derived from an EMBL/GenBank/DDBJ whole genome shotgun (WGS) entry which is preliminary data.</text>
</comment>
<dbReference type="OrthoDB" id="2914911at2"/>
<dbReference type="InterPro" id="IPR027417">
    <property type="entry name" value="P-loop_NTPase"/>
</dbReference>
<protein>
    <submittedName>
        <fullName evidence="1">Uncharacterized protein</fullName>
    </submittedName>
</protein>
<dbReference type="Gene3D" id="3.40.50.300">
    <property type="entry name" value="P-loop containing nucleotide triphosphate hydrolases"/>
    <property type="match status" value="1"/>
</dbReference>
<reference evidence="1 2" key="1">
    <citation type="submission" date="2016-02" db="EMBL/GenBank/DDBJ databases">
        <title>Genome sequence of Tissierella creatinophila DSM 6911.</title>
        <authorList>
            <person name="Poehlein A."/>
            <person name="Daniel R."/>
        </authorList>
    </citation>
    <scope>NUCLEOTIDE SEQUENCE [LARGE SCALE GENOMIC DNA]</scope>
    <source>
        <strain evidence="1 2">DSM 6911</strain>
    </source>
</reference>